<sequence>MRLTIADHKRIMYWFHLVYKRKKPTDADKKTITKIHAIMLANQDLLDDEKEWYRK</sequence>
<organism evidence="1">
    <name type="scientific">uncultured marine thaumarchaeote KM3_51_E02</name>
    <dbReference type="NCBI Taxonomy" id="1456174"/>
    <lineage>
        <taxon>Archaea</taxon>
        <taxon>Nitrososphaerota</taxon>
        <taxon>environmental samples</taxon>
    </lineage>
</organism>
<name>A0A075H9W3_9ARCH</name>
<dbReference type="EMBL" id="KF900913">
    <property type="protein sequence ID" value="AIF11277.1"/>
    <property type="molecule type" value="Genomic_DNA"/>
</dbReference>
<proteinExistence type="predicted"/>
<accession>A0A075H9W3</accession>
<dbReference type="AlphaFoldDB" id="A0A075H9W3"/>
<evidence type="ECO:0000313" key="1">
    <source>
        <dbReference type="EMBL" id="AIF11277.1"/>
    </source>
</evidence>
<protein>
    <submittedName>
        <fullName evidence="1">Uncharacterized protein</fullName>
    </submittedName>
</protein>
<reference evidence="1" key="1">
    <citation type="journal article" date="2014" name="Genome Biol. Evol.">
        <title>Pangenome evidence for extensive interdomain horizontal transfer affecting lineage core and shell genes in uncultured planktonic thaumarchaeota and euryarchaeota.</title>
        <authorList>
            <person name="Deschamps P."/>
            <person name="Zivanovic Y."/>
            <person name="Moreira D."/>
            <person name="Rodriguez-Valera F."/>
            <person name="Lopez-Garcia P."/>
        </authorList>
    </citation>
    <scope>NUCLEOTIDE SEQUENCE</scope>
</reference>